<dbReference type="EMBL" id="KQ435727">
    <property type="protein sequence ID" value="KOX78089.1"/>
    <property type="molecule type" value="Genomic_DNA"/>
</dbReference>
<dbReference type="AlphaFoldDB" id="A0A0M9A8L0"/>
<evidence type="ECO:0000313" key="2">
    <source>
        <dbReference type="EMBL" id="KOX78089.1"/>
    </source>
</evidence>
<organism evidence="2 3">
    <name type="scientific">Melipona quadrifasciata</name>
    <dbReference type="NCBI Taxonomy" id="166423"/>
    <lineage>
        <taxon>Eukaryota</taxon>
        <taxon>Metazoa</taxon>
        <taxon>Ecdysozoa</taxon>
        <taxon>Arthropoda</taxon>
        <taxon>Hexapoda</taxon>
        <taxon>Insecta</taxon>
        <taxon>Pterygota</taxon>
        <taxon>Neoptera</taxon>
        <taxon>Endopterygota</taxon>
        <taxon>Hymenoptera</taxon>
        <taxon>Apocrita</taxon>
        <taxon>Aculeata</taxon>
        <taxon>Apoidea</taxon>
        <taxon>Anthophila</taxon>
        <taxon>Apidae</taxon>
        <taxon>Melipona</taxon>
    </lineage>
</organism>
<feature type="compositionally biased region" description="Basic and acidic residues" evidence="1">
    <location>
        <begin position="185"/>
        <end position="194"/>
    </location>
</feature>
<dbReference type="Proteomes" id="UP000053105">
    <property type="component" value="Unassembled WGS sequence"/>
</dbReference>
<evidence type="ECO:0000256" key="1">
    <source>
        <dbReference type="SAM" id="MobiDB-lite"/>
    </source>
</evidence>
<protein>
    <submittedName>
        <fullName evidence="2">Uncharacterized protein</fullName>
    </submittedName>
</protein>
<proteinExistence type="predicted"/>
<gene>
    <name evidence="2" type="ORF">WN51_05978</name>
</gene>
<accession>A0A0M9A8L0</accession>
<keyword evidence="3" id="KW-1185">Reference proteome</keyword>
<reference evidence="2 3" key="1">
    <citation type="submission" date="2015-07" db="EMBL/GenBank/DDBJ databases">
        <title>The genome of Melipona quadrifasciata.</title>
        <authorList>
            <person name="Pan H."/>
            <person name="Kapheim K."/>
        </authorList>
    </citation>
    <scope>NUCLEOTIDE SEQUENCE [LARGE SCALE GENOMIC DNA]</scope>
    <source>
        <strain evidence="2">0111107301</strain>
        <tissue evidence="2">Whole body</tissue>
    </source>
</reference>
<sequence>MMNNKAYQQGDEPNPRQLREKKLFVKKLINYEWLIEPLAPLTWALERPVRITVEEQGNLICRASWPAISNRAFSTEISSLDQCFESGGYLMKGPTAWRLLLLETRYISTNLLSYKRTKYFSKKETFDVRLQIVQFDHFANEQQKKFQSGYSVRRVLVMGRWKGSGARGGQRSERSNSSPRTLMNARRDRQRLNESDAMGGSGNKPPEAGGVV</sequence>
<evidence type="ECO:0000313" key="3">
    <source>
        <dbReference type="Proteomes" id="UP000053105"/>
    </source>
</evidence>
<feature type="region of interest" description="Disordered" evidence="1">
    <location>
        <begin position="163"/>
        <end position="212"/>
    </location>
</feature>
<name>A0A0M9A8L0_9HYME</name>